<feature type="domain" description="DNA polymerase III beta sliding clamp central" evidence="10">
    <location>
        <begin position="124"/>
        <end position="227"/>
    </location>
</feature>
<protein>
    <submittedName>
        <fullName evidence="12">DNA polymerase-3 subunit beta</fullName>
        <ecNumber evidence="12">2.7.7.7</ecNumber>
    </submittedName>
</protein>
<dbReference type="CDD" id="cd00140">
    <property type="entry name" value="beta_clamp"/>
    <property type="match status" value="1"/>
</dbReference>
<dbReference type="InterPro" id="IPR022635">
    <property type="entry name" value="DNA_polIII_beta_C"/>
</dbReference>
<dbReference type="InterPro" id="IPR022637">
    <property type="entry name" value="DNA_polIII_beta_cen"/>
</dbReference>
<comment type="subcellular location">
    <subcellularLocation>
        <location evidence="1">Cytoplasm</location>
    </subcellularLocation>
</comment>
<keyword evidence="3" id="KW-0963">Cytoplasm</keyword>
<evidence type="ECO:0000259" key="10">
    <source>
        <dbReference type="Pfam" id="PF02767"/>
    </source>
</evidence>
<keyword evidence="4 12" id="KW-0808">Transferase</keyword>
<dbReference type="RefSeq" id="WP_209663042.1">
    <property type="nucleotide sequence ID" value="NZ_JAGGMS010000001.1"/>
</dbReference>
<dbReference type="InterPro" id="IPR022634">
    <property type="entry name" value="DNA_polIII_beta_N"/>
</dbReference>
<keyword evidence="5 12" id="KW-0548">Nucleotidyltransferase</keyword>
<proteinExistence type="inferred from homology"/>
<evidence type="ECO:0000256" key="6">
    <source>
        <dbReference type="ARBA" id="ARBA00022705"/>
    </source>
</evidence>
<evidence type="ECO:0000256" key="5">
    <source>
        <dbReference type="ARBA" id="ARBA00022695"/>
    </source>
</evidence>
<organism evidence="12 13">
    <name type="scientific">Amycolatopsis magusensis</name>
    <dbReference type="NCBI Taxonomy" id="882444"/>
    <lineage>
        <taxon>Bacteria</taxon>
        <taxon>Bacillati</taxon>
        <taxon>Actinomycetota</taxon>
        <taxon>Actinomycetes</taxon>
        <taxon>Pseudonocardiales</taxon>
        <taxon>Pseudonocardiaceae</taxon>
        <taxon>Amycolatopsis</taxon>
    </lineage>
</organism>
<evidence type="ECO:0000313" key="13">
    <source>
        <dbReference type="Proteomes" id="UP000741013"/>
    </source>
</evidence>
<evidence type="ECO:0000256" key="1">
    <source>
        <dbReference type="ARBA" id="ARBA00004496"/>
    </source>
</evidence>
<gene>
    <name evidence="12" type="ORF">JOM49_000836</name>
</gene>
<dbReference type="SMART" id="SM00480">
    <property type="entry name" value="POL3Bc"/>
    <property type="match status" value="1"/>
</dbReference>
<keyword evidence="13" id="KW-1185">Reference proteome</keyword>
<evidence type="ECO:0000256" key="8">
    <source>
        <dbReference type="ARBA" id="ARBA00023125"/>
    </source>
</evidence>
<dbReference type="Gene3D" id="3.10.150.10">
    <property type="entry name" value="DNA Polymerase III, subunit A, domain 2"/>
    <property type="match status" value="3"/>
</dbReference>
<evidence type="ECO:0000313" key="12">
    <source>
        <dbReference type="EMBL" id="MBP2179310.1"/>
    </source>
</evidence>
<dbReference type="Pfam" id="PF02768">
    <property type="entry name" value="DNA_pol3_beta_3"/>
    <property type="match status" value="1"/>
</dbReference>
<reference evidence="12 13" key="1">
    <citation type="submission" date="2021-03" db="EMBL/GenBank/DDBJ databases">
        <title>Sequencing the genomes of 1000 actinobacteria strains.</title>
        <authorList>
            <person name="Klenk H.-P."/>
        </authorList>
    </citation>
    <scope>NUCLEOTIDE SEQUENCE [LARGE SCALE GENOMIC DNA]</scope>
    <source>
        <strain evidence="12 13">DSM 45510</strain>
    </source>
</reference>
<dbReference type="InterPro" id="IPR001001">
    <property type="entry name" value="DNA_polIII_beta"/>
</dbReference>
<evidence type="ECO:0000259" key="9">
    <source>
        <dbReference type="Pfam" id="PF00712"/>
    </source>
</evidence>
<feature type="domain" description="DNA polymerase III beta sliding clamp C-terminal" evidence="11">
    <location>
        <begin position="240"/>
        <end position="348"/>
    </location>
</feature>
<keyword evidence="8" id="KW-0238">DNA-binding</keyword>
<evidence type="ECO:0000256" key="7">
    <source>
        <dbReference type="ARBA" id="ARBA00022932"/>
    </source>
</evidence>
<dbReference type="PANTHER" id="PTHR30478:SF0">
    <property type="entry name" value="BETA SLIDING CLAMP"/>
    <property type="match status" value="1"/>
</dbReference>
<feature type="domain" description="DNA polymerase III beta sliding clamp N-terminal" evidence="9">
    <location>
        <begin position="27"/>
        <end position="109"/>
    </location>
</feature>
<keyword evidence="7" id="KW-0239">DNA-directed DNA polymerase</keyword>
<dbReference type="GO" id="GO:0003887">
    <property type="term" value="F:DNA-directed DNA polymerase activity"/>
    <property type="evidence" value="ECO:0007669"/>
    <property type="project" value="UniProtKB-EC"/>
</dbReference>
<dbReference type="Pfam" id="PF00712">
    <property type="entry name" value="DNA_pol3_beta"/>
    <property type="match status" value="1"/>
</dbReference>
<dbReference type="Pfam" id="PF02767">
    <property type="entry name" value="DNA_pol3_beta_2"/>
    <property type="match status" value="1"/>
</dbReference>
<evidence type="ECO:0000256" key="3">
    <source>
        <dbReference type="ARBA" id="ARBA00022490"/>
    </source>
</evidence>
<accession>A0ABS4PIT5</accession>
<dbReference type="SUPFAM" id="SSF55979">
    <property type="entry name" value="DNA clamp"/>
    <property type="match status" value="3"/>
</dbReference>
<sequence>MDLTAPSSALAAAFAEAVRLLPSGGPGLLLRADAHGLVLAGNDHERAVRLACTALTHTDGEVLVPARPLAETLKVLDEPEVRLVVEGSRLAIRTARGRFALPLLDRSSYLDGGELPVVGSLDGGLLSRALAAVAPTAARDDALPMFTGVRVRSGPGGLSLLASDRFRMAAAEVPWSGGEVDALVPAALLAEVGKQVSGSVSVHADVNRFGLSWGRSTVTTAVLDGGFLTEDSISTGAVETRLTLAADALAAAVRRTSLYAGPRGVVTLGVQDGSVRVAGTDPRAGEAEEEVKSTVDGNRLAPSYQARYLLDALRPFTGGEVVLAIQPGLRATILTTAATSLRYYVMPMQPR</sequence>
<comment type="caution">
    <text evidence="12">The sequence shown here is derived from an EMBL/GenBank/DDBJ whole genome shotgun (WGS) entry which is preliminary data.</text>
</comment>
<dbReference type="EMBL" id="JAGGMS010000001">
    <property type="protein sequence ID" value="MBP2179310.1"/>
    <property type="molecule type" value="Genomic_DNA"/>
</dbReference>
<evidence type="ECO:0000259" key="11">
    <source>
        <dbReference type="Pfam" id="PF02768"/>
    </source>
</evidence>
<comment type="similarity">
    <text evidence="2">Belongs to the beta sliding clamp family.</text>
</comment>
<dbReference type="PANTHER" id="PTHR30478">
    <property type="entry name" value="DNA POLYMERASE III SUBUNIT BETA"/>
    <property type="match status" value="1"/>
</dbReference>
<evidence type="ECO:0000256" key="2">
    <source>
        <dbReference type="ARBA" id="ARBA00010752"/>
    </source>
</evidence>
<keyword evidence="6" id="KW-0235">DNA replication</keyword>
<evidence type="ECO:0000256" key="4">
    <source>
        <dbReference type="ARBA" id="ARBA00022679"/>
    </source>
</evidence>
<dbReference type="InterPro" id="IPR046938">
    <property type="entry name" value="DNA_clamp_sf"/>
</dbReference>
<dbReference type="EC" id="2.7.7.7" evidence="12"/>
<dbReference type="Proteomes" id="UP000741013">
    <property type="component" value="Unassembled WGS sequence"/>
</dbReference>
<name>A0ABS4PIT5_9PSEU</name>